<evidence type="ECO:0000313" key="5">
    <source>
        <dbReference type="Proteomes" id="UP001214854"/>
    </source>
</evidence>
<dbReference type="Proteomes" id="UP001214854">
    <property type="component" value="Unassembled WGS sequence"/>
</dbReference>
<comment type="caution">
    <text evidence="4">The sequence shown here is derived from an EMBL/GenBank/DDBJ whole genome shotgun (WGS) entry which is preliminary data.</text>
</comment>
<keyword evidence="1" id="KW-0596">Phosphopantetheine</keyword>
<keyword evidence="2" id="KW-0597">Phosphoprotein</keyword>
<keyword evidence="5" id="KW-1185">Reference proteome</keyword>
<sequence>MSVSKDEVFAVVSKHLLDICPDIDAKAIAPDVSMKDLGASSLDMVEVVSCAMRELAVRISRQDLSDIKDIGGLVDKLYDAVQAKVA</sequence>
<dbReference type="Pfam" id="PF00550">
    <property type="entry name" value="PP-binding"/>
    <property type="match status" value="1"/>
</dbReference>
<dbReference type="RefSeq" id="WP_272748198.1">
    <property type="nucleotide sequence ID" value="NZ_JAQQKX010000008.1"/>
</dbReference>
<name>A0ABT5HUJ5_9CAUL</name>
<feature type="domain" description="Carrier" evidence="3">
    <location>
        <begin position="6"/>
        <end position="81"/>
    </location>
</feature>
<accession>A0ABT5HUJ5</accession>
<evidence type="ECO:0000256" key="1">
    <source>
        <dbReference type="ARBA" id="ARBA00022450"/>
    </source>
</evidence>
<gene>
    <name evidence="4" type="ORF">PQU92_10630</name>
</gene>
<dbReference type="InterPro" id="IPR036736">
    <property type="entry name" value="ACP-like_sf"/>
</dbReference>
<dbReference type="InterPro" id="IPR009081">
    <property type="entry name" value="PP-bd_ACP"/>
</dbReference>
<evidence type="ECO:0000259" key="3">
    <source>
        <dbReference type="PROSITE" id="PS50075"/>
    </source>
</evidence>
<evidence type="ECO:0000256" key="2">
    <source>
        <dbReference type="ARBA" id="ARBA00022553"/>
    </source>
</evidence>
<reference evidence="4 5" key="1">
    <citation type="submission" date="2023-01" db="EMBL/GenBank/DDBJ databases">
        <title>Novel species of the genus Asticcacaulis isolated from rivers.</title>
        <authorList>
            <person name="Lu H."/>
        </authorList>
    </citation>
    <scope>NUCLEOTIDE SEQUENCE [LARGE SCALE GENOMIC DNA]</scope>
    <source>
        <strain evidence="4 5">BYS171W</strain>
    </source>
</reference>
<dbReference type="Gene3D" id="1.10.1200.10">
    <property type="entry name" value="ACP-like"/>
    <property type="match status" value="1"/>
</dbReference>
<proteinExistence type="predicted"/>
<dbReference type="EMBL" id="JAQQKX010000008">
    <property type="protein sequence ID" value="MDC7683733.1"/>
    <property type="molecule type" value="Genomic_DNA"/>
</dbReference>
<dbReference type="SUPFAM" id="SSF47336">
    <property type="entry name" value="ACP-like"/>
    <property type="match status" value="1"/>
</dbReference>
<dbReference type="PROSITE" id="PS00012">
    <property type="entry name" value="PHOSPHOPANTETHEINE"/>
    <property type="match status" value="1"/>
</dbReference>
<organism evidence="4 5">
    <name type="scientific">Asticcacaulis aquaticus</name>
    <dbReference type="NCBI Taxonomy" id="2984212"/>
    <lineage>
        <taxon>Bacteria</taxon>
        <taxon>Pseudomonadati</taxon>
        <taxon>Pseudomonadota</taxon>
        <taxon>Alphaproteobacteria</taxon>
        <taxon>Caulobacterales</taxon>
        <taxon>Caulobacteraceae</taxon>
        <taxon>Asticcacaulis</taxon>
    </lineage>
</organism>
<evidence type="ECO:0000313" key="4">
    <source>
        <dbReference type="EMBL" id="MDC7683733.1"/>
    </source>
</evidence>
<protein>
    <submittedName>
        <fullName evidence="4">Phosphopantetheine-binding protein</fullName>
    </submittedName>
</protein>
<dbReference type="InterPro" id="IPR006162">
    <property type="entry name" value="Ppantetheine_attach_site"/>
</dbReference>
<dbReference type="PROSITE" id="PS50075">
    <property type="entry name" value="CARRIER"/>
    <property type="match status" value="1"/>
</dbReference>